<feature type="transmembrane region" description="Helical" evidence="1">
    <location>
        <begin position="12"/>
        <end position="35"/>
    </location>
</feature>
<keyword evidence="1" id="KW-0472">Membrane</keyword>
<dbReference type="Pfam" id="PF10881">
    <property type="entry name" value="DUF2726"/>
    <property type="match status" value="1"/>
</dbReference>
<keyword evidence="4" id="KW-1185">Reference proteome</keyword>
<gene>
    <name evidence="3" type="ORF">F965_02953</name>
</gene>
<accession>N8WIL5</accession>
<keyword evidence="1" id="KW-0812">Transmembrane</keyword>
<reference evidence="3 4" key="1">
    <citation type="submission" date="2013-02" db="EMBL/GenBank/DDBJ databases">
        <title>The Genome Sequence of Acinetobacter schindleri NIPH 900.</title>
        <authorList>
            <consortium name="The Broad Institute Genome Sequencing Platform"/>
            <consortium name="The Broad Institute Genome Sequencing Center for Infectious Disease"/>
            <person name="Cerqueira G."/>
            <person name="Feldgarden M."/>
            <person name="Courvalin P."/>
            <person name="Perichon B."/>
            <person name="Grillot-Courvalin C."/>
            <person name="Clermont D."/>
            <person name="Rocha E."/>
            <person name="Yoon E.-J."/>
            <person name="Nemec A."/>
            <person name="Walker B."/>
            <person name="Young S.K."/>
            <person name="Zeng Q."/>
            <person name="Gargeya S."/>
            <person name="Fitzgerald M."/>
            <person name="Haas B."/>
            <person name="Abouelleil A."/>
            <person name="Alvarado L."/>
            <person name="Arachchi H.M."/>
            <person name="Berlin A.M."/>
            <person name="Chapman S.B."/>
            <person name="Dewar J."/>
            <person name="Goldberg J."/>
            <person name="Griggs A."/>
            <person name="Gujja S."/>
            <person name="Hansen M."/>
            <person name="Howarth C."/>
            <person name="Imamovic A."/>
            <person name="Larimer J."/>
            <person name="McCowan C."/>
            <person name="Murphy C."/>
            <person name="Neiman D."/>
            <person name="Pearson M."/>
            <person name="Priest M."/>
            <person name="Roberts A."/>
            <person name="Saif S."/>
            <person name="Shea T."/>
            <person name="Sisk P."/>
            <person name="Sykes S."/>
            <person name="Wortman J."/>
            <person name="Nusbaum C."/>
            <person name="Birren B."/>
        </authorList>
    </citation>
    <scope>NUCLEOTIDE SEQUENCE [LARGE SCALE GENOMIC DNA]</scope>
    <source>
        <strain evidence="3 4">NIPH 900</strain>
    </source>
</reference>
<dbReference type="HOGENOM" id="CLU_082936_4_2_6"/>
<organism evidence="3 4">
    <name type="scientific">Acinetobacter schindleri NIPH 900</name>
    <dbReference type="NCBI Taxonomy" id="1217675"/>
    <lineage>
        <taxon>Bacteria</taxon>
        <taxon>Pseudomonadati</taxon>
        <taxon>Pseudomonadota</taxon>
        <taxon>Gammaproteobacteria</taxon>
        <taxon>Moraxellales</taxon>
        <taxon>Moraxellaceae</taxon>
        <taxon>Acinetobacter</taxon>
    </lineage>
</organism>
<dbReference type="AlphaFoldDB" id="N8WIL5"/>
<evidence type="ECO:0000256" key="1">
    <source>
        <dbReference type="SAM" id="Phobius"/>
    </source>
</evidence>
<name>N8WIL5_9GAMM</name>
<proteinExistence type="predicted"/>
<feature type="domain" description="DUF2726" evidence="2">
    <location>
        <begin position="49"/>
        <end position="154"/>
    </location>
</feature>
<comment type="caution">
    <text evidence="3">The sequence shown here is derived from an EMBL/GenBank/DDBJ whole genome shotgun (WGS) entry which is preliminary data.</text>
</comment>
<dbReference type="PATRIC" id="fig|1217675.3.peg.2862"/>
<protein>
    <recommendedName>
        <fullName evidence="2">DUF2726 domain-containing protein</fullName>
    </recommendedName>
</protein>
<dbReference type="EMBL" id="APPI01000024">
    <property type="protein sequence ID" value="ENV11937.1"/>
    <property type="molecule type" value="Genomic_DNA"/>
</dbReference>
<keyword evidence="1" id="KW-1133">Transmembrane helix</keyword>
<dbReference type="InterPro" id="IPR024402">
    <property type="entry name" value="DUF2726"/>
</dbReference>
<evidence type="ECO:0000313" key="3">
    <source>
        <dbReference type="EMBL" id="ENV11937.1"/>
    </source>
</evidence>
<dbReference type="Proteomes" id="UP000018438">
    <property type="component" value="Unassembled WGS sequence"/>
</dbReference>
<sequence length="157" mass="18458">MGFLFTLSFAVFHLSQIIFFVIGCLASFALFYLLFPHLFTRQQKFYPKRVITAFESRMFTRLKDTFPHHHILAQVAFSALITHDQMNIRSKFNRKVTDFVVMDREYNVVAIVELDDPSHFGKEKEDAERDAMLIAAGYTVVRYTEIPSIRQLQRDLR</sequence>
<evidence type="ECO:0000259" key="2">
    <source>
        <dbReference type="Pfam" id="PF10881"/>
    </source>
</evidence>
<evidence type="ECO:0000313" key="4">
    <source>
        <dbReference type="Proteomes" id="UP000018438"/>
    </source>
</evidence>